<sequence>MYTATHTHTHKHTHTHTHTEGEPGTAVYDLVDGQEVDVQKVASDVARLAGNNLVVRCPNARTVAPTLQALAMAASEVKGGRLQVLPRVRYDKTMRDARSGYMRRVRLAEGLERGFRTTFVVKVVPLPGEVASQDVPASSLCRVSSSGEPGRIASAICRSMRGEAQQCGVQAVGYRAILAAFKAMVIARMRLLFPATSPQNGSQAPPPPLNFAIYPSVSQREVNGDPAAPVTCFHVLPHDLPYANEAERAEYEKKSRQMIQAEMGTSGPASDPARRRQALDSVPTIQVPVEEWAAMKKSVELLTQQNADLLSLATKALRP</sequence>
<dbReference type="EMBL" id="MU069629">
    <property type="protein sequence ID" value="KAF5837093.1"/>
    <property type="molecule type" value="Genomic_DNA"/>
</dbReference>
<feature type="region of interest" description="Disordered" evidence="1">
    <location>
        <begin position="262"/>
        <end position="282"/>
    </location>
</feature>
<dbReference type="Proteomes" id="UP000815325">
    <property type="component" value="Unassembled WGS sequence"/>
</dbReference>
<evidence type="ECO:0000313" key="2">
    <source>
        <dbReference type="EMBL" id="KAF5837093.1"/>
    </source>
</evidence>
<feature type="region of interest" description="Disordered" evidence="1">
    <location>
        <begin position="1"/>
        <end position="25"/>
    </location>
</feature>
<dbReference type="InterPro" id="IPR036882">
    <property type="entry name" value="Alba-like_dom_sf"/>
</dbReference>
<dbReference type="Gene3D" id="3.30.110.20">
    <property type="entry name" value="Alba-like domain"/>
    <property type="match status" value="1"/>
</dbReference>
<name>A0ABQ7GR62_DUNSA</name>
<dbReference type="Pfam" id="PF04232">
    <property type="entry name" value="SpoVS"/>
    <property type="match status" value="1"/>
</dbReference>
<comment type="caution">
    <text evidence="2">The sequence shown here is derived from an EMBL/GenBank/DDBJ whole genome shotgun (WGS) entry which is preliminary data.</text>
</comment>
<dbReference type="InterPro" id="IPR007347">
    <property type="entry name" value="SpoVS"/>
</dbReference>
<evidence type="ECO:0000256" key="1">
    <source>
        <dbReference type="SAM" id="MobiDB-lite"/>
    </source>
</evidence>
<evidence type="ECO:0008006" key="4">
    <source>
        <dbReference type="Google" id="ProtNLM"/>
    </source>
</evidence>
<proteinExistence type="predicted"/>
<gene>
    <name evidence="2" type="ORF">DUNSADRAFT_4874</name>
</gene>
<reference evidence="2" key="1">
    <citation type="submission" date="2017-08" db="EMBL/GenBank/DDBJ databases">
        <authorList>
            <person name="Polle J.E."/>
            <person name="Barry K."/>
            <person name="Cushman J."/>
            <person name="Schmutz J."/>
            <person name="Tran D."/>
            <person name="Hathwaick L.T."/>
            <person name="Yim W.C."/>
            <person name="Jenkins J."/>
            <person name="Mckie-Krisberg Z.M."/>
            <person name="Prochnik S."/>
            <person name="Lindquist E."/>
            <person name="Dockter R.B."/>
            <person name="Adam C."/>
            <person name="Molina H."/>
            <person name="Bunkerborg J."/>
            <person name="Jin E."/>
            <person name="Buchheim M."/>
            <person name="Magnuson J."/>
        </authorList>
    </citation>
    <scope>NUCLEOTIDE SEQUENCE</scope>
    <source>
        <strain evidence="2">CCAP 19/18</strain>
    </source>
</reference>
<evidence type="ECO:0000313" key="3">
    <source>
        <dbReference type="Proteomes" id="UP000815325"/>
    </source>
</evidence>
<protein>
    <recommendedName>
        <fullName evidence="4">Encoded protein</fullName>
    </recommendedName>
</protein>
<organism evidence="2 3">
    <name type="scientific">Dunaliella salina</name>
    <name type="common">Green alga</name>
    <name type="synonym">Protococcus salinus</name>
    <dbReference type="NCBI Taxonomy" id="3046"/>
    <lineage>
        <taxon>Eukaryota</taxon>
        <taxon>Viridiplantae</taxon>
        <taxon>Chlorophyta</taxon>
        <taxon>core chlorophytes</taxon>
        <taxon>Chlorophyceae</taxon>
        <taxon>CS clade</taxon>
        <taxon>Chlamydomonadales</taxon>
        <taxon>Dunaliellaceae</taxon>
        <taxon>Dunaliella</taxon>
    </lineage>
</organism>
<keyword evidence="3" id="KW-1185">Reference proteome</keyword>
<accession>A0ABQ7GR62</accession>
<feature type="compositionally biased region" description="Basic residues" evidence="1">
    <location>
        <begin position="7"/>
        <end position="16"/>
    </location>
</feature>